<organism evidence="3">
    <name type="scientific">Streptomyces haneummycinicus</name>
    <dbReference type="NCBI Taxonomy" id="3074435"/>
    <lineage>
        <taxon>Bacteria</taxon>
        <taxon>Bacillati</taxon>
        <taxon>Actinomycetota</taxon>
        <taxon>Actinomycetes</taxon>
        <taxon>Kitasatosporales</taxon>
        <taxon>Streptomycetaceae</taxon>
        <taxon>Streptomyces</taxon>
    </lineage>
</organism>
<evidence type="ECO:0000256" key="1">
    <source>
        <dbReference type="SAM" id="MobiDB-lite"/>
    </source>
</evidence>
<protein>
    <recommendedName>
        <fullName evidence="4">MFS transporter</fullName>
    </recommendedName>
</protein>
<feature type="region of interest" description="Disordered" evidence="1">
    <location>
        <begin position="158"/>
        <end position="178"/>
    </location>
</feature>
<dbReference type="EMBL" id="AP035768">
    <property type="protein sequence ID" value="BFO22402.1"/>
    <property type="molecule type" value="Genomic_DNA"/>
</dbReference>
<gene>
    <name evidence="3" type="ORF">SHKM778_87900</name>
</gene>
<keyword evidence="2" id="KW-0472">Membrane</keyword>
<evidence type="ECO:0000256" key="2">
    <source>
        <dbReference type="SAM" id="Phobius"/>
    </source>
</evidence>
<accession>A0AAT9HXS1</accession>
<reference evidence="3" key="2">
    <citation type="submission" date="2024-07" db="EMBL/GenBank/DDBJ databases">
        <title>Streptomyces haneummycinica sp. nov., a new antibiotic-producing actinobacterium isolated from marine sediment.</title>
        <authorList>
            <person name="Uemura M."/>
            <person name="Hamada M."/>
            <person name="Hirano S."/>
            <person name="Kobayashi K."/>
            <person name="Ohshiro T."/>
            <person name="Kobayashi T."/>
            <person name="Terahara T."/>
        </authorList>
    </citation>
    <scope>NUCLEOTIDE SEQUENCE</scope>
    <source>
        <strain evidence="3">KM77-8</strain>
    </source>
</reference>
<proteinExistence type="predicted"/>
<feature type="region of interest" description="Disordered" evidence="1">
    <location>
        <begin position="1"/>
        <end position="43"/>
    </location>
</feature>
<dbReference type="AlphaFoldDB" id="A0AAT9HXS1"/>
<sequence length="178" mass="18835">MATAEPTRADDAEPDPGSGPRIPPTASGRSGTPRPPEAADRTRGTLMTAVLAVRARMLRHPVLSVTALSGVLHIVWFFTFANSGGDLAAQDAWAEFVGRHPDSAYNLAWYGGMHPVSYSVVSPYLMSVLGVRTTMMIAGTVSAGLLTLVLMRSRSVRNPCGPPSRASSRCCATRPRAG</sequence>
<name>A0AAT9HXS1_9ACTN</name>
<keyword evidence="2" id="KW-1133">Transmembrane helix</keyword>
<feature type="transmembrane region" description="Helical" evidence="2">
    <location>
        <begin position="124"/>
        <end position="150"/>
    </location>
</feature>
<keyword evidence="2" id="KW-0812">Transmembrane</keyword>
<feature type="transmembrane region" description="Helical" evidence="2">
    <location>
        <begin position="62"/>
        <end position="81"/>
    </location>
</feature>
<reference evidence="3" key="1">
    <citation type="submission" date="2024-06" db="EMBL/GenBank/DDBJ databases">
        <authorList>
            <consortium name="consrtm"/>
            <person name="Uemura M."/>
            <person name="Terahara T."/>
        </authorList>
    </citation>
    <scope>NUCLEOTIDE SEQUENCE</scope>
    <source>
        <strain evidence="3">KM77-8</strain>
    </source>
</reference>
<evidence type="ECO:0000313" key="3">
    <source>
        <dbReference type="EMBL" id="BFO22402.1"/>
    </source>
</evidence>
<evidence type="ECO:0008006" key="4">
    <source>
        <dbReference type="Google" id="ProtNLM"/>
    </source>
</evidence>